<dbReference type="OrthoDB" id="8896471at2"/>
<name>A0A1I7F7B1_9BURK</name>
<reference evidence="2" key="1">
    <citation type="submission" date="2016-10" db="EMBL/GenBank/DDBJ databases">
        <authorList>
            <person name="Varghese N."/>
            <person name="Submissions S."/>
        </authorList>
    </citation>
    <scope>NUCLEOTIDE SEQUENCE [LARGE SCALE GENOMIC DNA]</scope>
    <source>
        <strain evidence="2">CGMCC 1.11014</strain>
    </source>
</reference>
<dbReference type="EMBL" id="FPBO01000001">
    <property type="protein sequence ID" value="SFU32035.1"/>
    <property type="molecule type" value="Genomic_DNA"/>
</dbReference>
<gene>
    <name evidence="1" type="ORF">SAMN05216552_1001421</name>
</gene>
<proteinExistence type="predicted"/>
<evidence type="ECO:0000313" key="2">
    <source>
        <dbReference type="Proteomes" id="UP000199391"/>
    </source>
</evidence>
<sequence>MSLLNSLKIVTAKCPAPVSPIARRRGMLITKLNEQVAYAEAQQDGGVYGKPQFQDRNSSTRLTE</sequence>
<organism evidence="1 2">
    <name type="scientific">Pseudoduganella namucuonensis</name>
    <dbReference type="NCBI Taxonomy" id="1035707"/>
    <lineage>
        <taxon>Bacteria</taxon>
        <taxon>Pseudomonadati</taxon>
        <taxon>Pseudomonadota</taxon>
        <taxon>Betaproteobacteria</taxon>
        <taxon>Burkholderiales</taxon>
        <taxon>Oxalobacteraceae</taxon>
        <taxon>Telluria group</taxon>
        <taxon>Pseudoduganella</taxon>
    </lineage>
</organism>
<evidence type="ECO:0000313" key="1">
    <source>
        <dbReference type="EMBL" id="SFU32035.1"/>
    </source>
</evidence>
<dbReference type="AlphaFoldDB" id="A0A1I7F7B1"/>
<dbReference type="RefSeq" id="WP_143132893.1">
    <property type="nucleotide sequence ID" value="NZ_FPBO01000001.1"/>
</dbReference>
<accession>A0A1I7F7B1</accession>
<dbReference type="Proteomes" id="UP000199391">
    <property type="component" value="Unassembled WGS sequence"/>
</dbReference>
<protein>
    <submittedName>
        <fullName evidence="1">Uncharacterized protein</fullName>
    </submittedName>
</protein>
<keyword evidence="2" id="KW-1185">Reference proteome</keyword>